<sequence>MKSTRAARRARRSFWARIAGYGGALLLAAAAVVVLIRPAVNKDAGSESAGAETSTAPSATAGAGPGGAGVPGYPGPSAAASNPATQQTRGGSPYPGGQGGGGGGPAMPGQNGSGAGISWCPAGTASYRAATGGLEVSISVSGSGAVRAEVTARGRSPEPQQATVRGGKPHKFLFRGVAPQSVERVRVTTVSVGVSMQTCYARPSA</sequence>
<evidence type="ECO:0000313" key="2">
    <source>
        <dbReference type="EMBL" id="MFC6883120.1"/>
    </source>
</evidence>
<feature type="compositionally biased region" description="Gly residues" evidence="1">
    <location>
        <begin position="63"/>
        <end position="72"/>
    </location>
</feature>
<feature type="compositionally biased region" description="Low complexity" evidence="1">
    <location>
        <begin position="46"/>
        <end position="62"/>
    </location>
</feature>
<dbReference type="RefSeq" id="WP_160825321.1">
    <property type="nucleotide sequence ID" value="NZ_JBHSXE010000001.1"/>
</dbReference>
<dbReference type="Proteomes" id="UP001596380">
    <property type="component" value="Unassembled WGS sequence"/>
</dbReference>
<proteinExistence type="predicted"/>
<feature type="compositionally biased region" description="Gly residues" evidence="1">
    <location>
        <begin position="93"/>
        <end position="112"/>
    </location>
</feature>
<organism evidence="2 3">
    <name type="scientific">Actinomadura yumaensis</name>
    <dbReference type="NCBI Taxonomy" id="111807"/>
    <lineage>
        <taxon>Bacteria</taxon>
        <taxon>Bacillati</taxon>
        <taxon>Actinomycetota</taxon>
        <taxon>Actinomycetes</taxon>
        <taxon>Streptosporangiales</taxon>
        <taxon>Thermomonosporaceae</taxon>
        <taxon>Actinomadura</taxon>
    </lineage>
</organism>
<accession>A0ABW2CPC7</accession>
<keyword evidence="3" id="KW-1185">Reference proteome</keyword>
<reference evidence="3" key="1">
    <citation type="journal article" date="2019" name="Int. J. Syst. Evol. Microbiol.">
        <title>The Global Catalogue of Microorganisms (GCM) 10K type strain sequencing project: providing services to taxonomists for standard genome sequencing and annotation.</title>
        <authorList>
            <consortium name="The Broad Institute Genomics Platform"/>
            <consortium name="The Broad Institute Genome Sequencing Center for Infectious Disease"/>
            <person name="Wu L."/>
            <person name="Ma J."/>
        </authorList>
    </citation>
    <scope>NUCLEOTIDE SEQUENCE [LARGE SCALE GENOMIC DNA]</scope>
    <source>
        <strain evidence="3">JCM 3369</strain>
    </source>
</reference>
<evidence type="ECO:0000313" key="3">
    <source>
        <dbReference type="Proteomes" id="UP001596380"/>
    </source>
</evidence>
<dbReference type="EMBL" id="JBHSXS010000017">
    <property type="protein sequence ID" value="MFC6883120.1"/>
    <property type="molecule type" value="Genomic_DNA"/>
</dbReference>
<feature type="compositionally biased region" description="Low complexity" evidence="1">
    <location>
        <begin position="75"/>
        <end position="85"/>
    </location>
</feature>
<evidence type="ECO:0000256" key="1">
    <source>
        <dbReference type="SAM" id="MobiDB-lite"/>
    </source>
</evidence>
<gene>
    <name evidence="2" type="ORF">ACFQKB_25420</name>
</gene>
<protein>
    <submittedName>
        <fullName evidence="2">Uncharacterized protein</fullName>
    </submittedName>
</protein>
<comment type="caution">
    <text evidence="2">The sequence shown here is derived from an EMBL/GenBank/DDBJ whole genome shotgun (WGS) entry which is preliminary data.</text>
</comment>
<name>A0ABW2CPC7_9ACTN</name>
<feature type="region of interest" description="Disordered" evidence="1">
    <location>
        <begin position="42"/>
        <end position="112"/>
    </location>
</feature>